<dbReference type="Pfam" id="PF03830">
    <property type="entry name" value="PTSIIB_sorb"/>
    <property type="match status" value="1"/>
</dbReference>
<reference evidence="9 10" key="1">
    <citation type="journal article" date="2016" name="Nat. Commun.">
        <title>Thousands of microbial genomes shed light on interconnected biogeochemical processes in an aquifer system.</title>
        <authorList>
            <person name="Anantharaman K."/>
            <person name="Brown C.T."/>
            <person name="Hug L.A."/>
            <person name="Sharon I."/>
            <person name="Castelle C.J."/>
            <person name="Probst A.J."/>
            <person name="Thomas B.C."/>
            <person name="Singh A."/>
            <person name="Wilkins M.J."/>
            <person name="Karaoz U."/>
            <person name="Brodie E.L."/>
            <person name="Williams K.H."/>
            <person name="Hubbard S.S."/>
            <person name="Banfield J.F."/>
        </authorList>
    </citation>
    <scope>NUCLEOTIDE SEQUENCE [LARGE SCALE GENOMIC DNA]</scope>
</reference>
<keyword evidence="4" id="KW-0762">Sugar transport</keyword>
<dbReference type="SUPFAM" id="SSF52728">
    <property type="entry name" value="PTS IIb component"/>
    <property type="match status" value="1"/>
</dbReference>
<dbReference type="Proteomes" id="UP000178526">
    <property type="component" value="Unassembled WGS sequence"/>
</dbReference>
<sequence length="161" mass="17992">MNPIFFRVDDRLIHGQVIEGWVKFLNATKIVVIDDKVTNDALQKLAMEIAVPSNIKVLITTVADSIGEIDSCLKKNEKTLALFSNLGDVVRTITLGLKIDSLNLGGLRFAKGKRLISETIFLDQEDAEILKKLLNLGIKINIQPTPSESFKNIQQILMEKF</sequence>
<comment type="subcellular location">
    <subcellularLocation>
        <location evidence="1">Cytoplasm</location>
    </subcellularLocation>
</comment>
<name>A0A1F7RQC3_9BACT</name>
<protein>
    <recommendedName>
        <fullName evidence="8">PTS EIIB type-4 domain-containing protein</fullName>
    </recommendedName>
</protein>
<evidence type="ECO:0000256" key="6">
    <source>
        <dbReference type="ARBA" id="ARBA00022683"/>
    </source>
</evidence>
<evidence type="ECO:0000256" key="4">
    <source>
        <dbReference type="ARBA" id="ARBA00022597"/>
    </source>
</evidence>
<dbReference type="GO" id="GO:0009401">
    <property type="term" value="P:phosphoenolpyruvate-dependent sugar phosphotransferase system"/>
    <property type="evidence" value="ECO:0007669"/>
    <property type="project" value="UniProtKB-KW"/>
</dbReference>
<proteinExistence type="predicted"/>
<evidence type="ECO:0000256" key="1">
    <source>
        <dbReference type="ARBA" id="ARBA00004496"/>
    </source>
</evidence>
<evidence type="ECO:0000313" key="10">
    <source>
        <dbReference type="Proteomes" id="UP000178526"/>
    </source>
</evidence>
<keyword evidence="5" id="KW-0808">Transferase</keyword>
<organism evidence="9 10">
    <name type="scientific">Candidatus Schekmanbacteria bacterium GWA2_38_11</name>
    <dbReference type="NCBI Taxonomy" id="1817876"/>
    <lineage>
        <taxon>Bacteria</taxon>
        <taxon>Candidatus Schekmaniibacteriota</taxon>
    </lineage>
</organism>
<accession>A0A1F7RQC3</accession>
<dbReference type="GO" id="GO:0008982">
    <property type="term" value="F:protein-N(PI)-phosphohistidine-sugar phosphotransferase activity"/>
    <property type="evidence" value="ECO:0007669"/>
    <property type="project" value="InterPro"/>
</dbReference>
<evidence type="ECO:0000256" key="5">
    <source>
        <dbReference type="ARBA" id="ARBA00022679"/>
    </source>
</evidence>
<dbReference type="InterPro" id="IPR036667">
    <property type="entry name" value="PTS_IIB_sorbose-sp_sf"/>
</dbReference>
<keyword evidence="3" id="KW-0963">Cytoplasm</keyword>
<dbReference type="EMBL" id="MGDB01000005">
    <property type="protein sequence ID" value="OGL43338.1"/>
    <property type="molecule type" value="Genomic_DNA"/>
</dbReference>
<feature type="domain" description="PTS EIIB type-4" evidence="8">
    <location>
        <begin position="1"/>
        <end position="161"/>
    </location>
</feature>
<dbReference type="GO" id="GO:0016301">
    <property type="term" value="F:kinase activity"/>
    <property type="evidence" value="ECO:0007669"/>
    <property type="project" value="UniProtKB-KW"/>
</dbReference>
<keyword evidence="6" id="KW-0598">Phosphotransferase system</keyword>
<dbReference type="AlphaFoldDB" id="A0A1F7RQC3"/>
<evidence type="ECO:0000256" key="3">
    <source>
        <dbReference type="ARBA" id="ARBA00022490"/>
    </source>
</evidence>
<dbReference type="GO" id="GO:0005737">
    <property type="term" value="C:cytoplasm"/>
    <property type="evidence" value="ECO:0007669"/>
    <property type="project" value="UniProtKB-SubCell"/>
</dbReference>
<keyword evidence="7" id="KW-0418">Kinase</keyword>
<comment type="caution">
    <text evidence="9">The sequence shown here is derived from an EMBL/GenBank/DDBJ whole genome shotgun (WGS) entry which is preliminary data.</text>
</comment>
<dbReference type="Gene3D" id="3.40.35.10">
    <property type="entry name" value="Phosphotransferase system, sorbose subfamily IIB component"/>
    <property type="match status" value="1"/>
</dbReference>
<dbReference type="PROSITE" id="PS51101">
    <property type="entry name" value="PTS_EIIB_TYPE_4"/>
    <property type="match status" value="1"/>
</dbReference>
<evidence type="ECO:0000259" key="8">
    <source>
        <dbReference type="PROSITE" id="PS51101"/>
    </source>
</evidence>
<evidence type="ECO:0000313" key="9">
    <source>
        <dbReference type="EMBL" id="OGL43338.1"/>
    </source>
</evidence>
<evidence type="ECO:0000256" key="2">
    <source>
        <dbReference type="ARBA" id="ARBA00022448"/>
    </source>
</evidence>
<evidence type="ECO:0000256" key="7">
    <source>
        <dbReference type="ARBA" id="ARBA00022777"/>
    </source>
</evidence>
<gene>
    <name evidence="9" type="ORF">A2042_02315</name>
</gene>
<dbReference type="InterPro" id="IPR004720">
    <property type="entry name" value="PTS_IIB_sorbose-sp"/>
</dbReference>
<keyword evidence="2" id="KW-0813">Transport</keyword>